<reference evidence="4" key="1">
    <citation type="journal article" date="2021" name="Nat. Commun.">
        <title>Genetic determinants of endophytism in the Arabidopsis root mycobiome.</title>
        <authorList>
            <person name="Mesny F."/>
            <person name="Miyauchi S."/>
            <person name="Thiergart T."/>
            <person name="Pickel B."/>
            <person name="Atanasova L."/>
            <person name="Karlsson M."/>
            <person name="Huettel B."/>
            <person name="Barry K.W."/>
            <person name="Haridas S."/>
            <person name="Chen C."/>
            <person name="Bauer D."/>
            <person name="Andreopoulos W."/>
            <person name="Pangilinan J."/>
            <person name="LaButti K."/>
            <person name="Riley R."/>
            <person name="Lipzen A."/>
            <person name="Clum A."/>
            <person name="Drula E."/>
            <person name="Henrissat B."/>
            <person name="Kohler A."/>
            <person name="Grigoriev I.V."/>
            <person name="Martin F.M."/>
            <person name="Hacquard S."/>
        </authorList>
    </citation>
    <scope>NUCLEOTIDE SEQUENCE</scope>
    <source>
        <strain evidence="4">MPI-CAGE-AT-0147</strain>
    </source>
</reference>
<evidence type="ECO:0000313" key="5">
    <source>
        <dbReference type="Proteomes" id="UP000738349"/>
    </source>
</evidence>
<feature type="binding site" evidence="3">
    <location>
        <position position="250"/>
    </location>
    <ligand>
        <name>dimethylallyl diphosphate</name>
        <dbReference type="ChEBI" id="CHEBI:57623"/>
    </ligand>
</feature>
<dbReference type="OrthoDB" id="3354387at2759"/>
<feature type="binding site" evidence="3">
    <location>
        <position position="333"/>
    </location>
    <ligand>
        <name>dimethylallyl diphosphate</name>
        <dbReference type="ChEBI" id="CHEBI:57623"/>
    </ligand>
</feature>
<feature type="binding site" evidence="3">
    <location>
        <position position="186"/>
    </location>
    <ligand>
        <name>dimethylallyl diphosphate</name>
        <dbReference type="ChEBI" id="CHEBI:57623"/>
    </ligand>
</feature>
<dbReference type="AlphaFoldDB" id="A0A9P9E0U2"/>
<feature type="binding site" evidence="3">
    <location>
        <position position="188"/>
    </location>
    <ligand>
        <name>dimethylallyl diphosphate</name>
        <dbReference type="ChEBI" id="CHEBI:57623"/>
    </ligand>
</feature>
<comment type="similarity">
    <text evidence="1">Belongs to the tryptophan dimethylallyltransferase family.</text>
</comment>
<keyword evidence="5" id="KW-1185">Reference proteome</keyword>
<evidence type="ECO:0000256" key="2">
    <source>
        <dbReference type="ARBA" id="ARBA00022679"/>
    </source>
</evidence>
<feature type="binding site" evidence="3">
    <location>
        <position position="252"/>
    </location>
    <ligand>
        <name>dimethylallyl diphosphate</name>
        <dbReference type="ChEBI" id="CHEBI:57623"/>
    </ligand>
</feature>
<feature type="binding site" evidence="3">
    <location>
        <position position="90"/>
    </location>
    <ligand>
        <name>L-tryptophan</name>
        <dbReference type="ChEBI" id="CHEBI:57912"/>
    </ligand>
</feature>
<dbReference type="NCBIfam" id="TIGR03429">
    <property type="entry name" value="arom_pren_DMATS"/>
    <property type="match status" value="1"/>
</dbReference>
<dbReference type="InterPro" id="IPR033964">
    <property type="entry name" value="ABBA"/>
</dbReference>
<protein>
    <submittedName>
        <fullName evidence="4">Aromatic prenyltransferase</fullName>
    </submittedName>
</protein>
<dbReference type="SFLD" id="SFLDS00036">
    <property type="entry name" value="Aromatic_Prenyltransferase"/>
    <property type="match status" value="1"/>
</dbReference>
<dbReference type="Pfam" id="PF11991">
    <property type="entry name" value="Trp_DMAT"/>
    <property type="match status" value="1"/>
</dbReference>
<sequence>MMLRCHDIVQPVWKTLDKWLPPISEDKDRWWKTLGRHLIALLNHADYNLNEQYEALLFLHRWVVPQMGPRPRSIHPVWKSSMTDDYSPVEYSWKWSLSDKKPEVRYSIEAIGPLAGTKEDPFNQAATRNLLQSLATLMPGLDLTWFDHFSRELLGPGTPASSSSSTPNKSTIFLAFEMVGGRIGVKAYFLPVETADLSAAYQILQAIRSAGCQNLEAVHQLESYLLHDTAGSNLRPFMLGIDCVSPTASRLKIYARSTQTSFRFVRNVMSLGGRWTGLDAVSNEFFDLWKRTLGLGPNSALETELQTVDHPTSGLLLYLDVAPKSPLPDVKAYIPVRHYAQNDLQAAQGLIKALAPWNSLGRDISVQTYFTIACQHGNLSITSYFNPQMYTTSRWS</sequence>
<organism evidence="4 5">
    <name type="scientific">Dactylonectria macrodidyma</name>
    <dbReference type="NCBI Taxonomy" id="307937"/>
    <lineage>
        <taxon>Eukaryota</taxon>
        <taxon>Fungi</taxon>
        <taxon>Dikarya</taxon>
        <taxon>Ascomycota</taxon>
        <taxon>Pezizomycotina</taxon>
        <taxon>Sordariomycetes</taxon>
        <taxon>Hypocreomycetidae</taxon>
        <taxon>Hypocreales</taxon>
        <taxon>Nectriaceae</taxon>
        <taxon>Dactylonectria</taxon>
    </lineage>
</organism>
<name>A0A9P9E0U2_9HYPO</name>
<dbReference type="Proteomes" id="UP000738349">
    <property type="component" value="Unassembled WGS sequence"/>
</dbReference>
<dbReference type="CDD" id="cd13929">
    <property type="entry name" value="PT-DMATS_CymD"/>
    <property type="match status" value="1"/>
</dbReference>
<feature type="binding site" evidence="3">
    <location>
        <position position="254"/>
    </location>
    <ligand>
        <name>dimethylallyl diphosphate</name>
        <dbReference type="ChEBI" id="CHEBI:57623"/>
    </ligand>
</feature>
<evidence type="ECO:0000256" key="3">
    <source>
        <dbReference type="PIRSR" id="PIRSR000509-1"/>
    </source>
</evidence>
<dbReference type="SFLD" id="SFLDG01162">
    <property type="entry name" value="I"/>
    <property type="match status" value="1"/>
</dbReference>
<dbReference type="PANTHER" id="PTHR40627:SF4">
    <property type="entry name" value="PRENYLTRANSFERASE ASQH1-RELATED"/>
    <property type="match status" value="1"/>
</dbReference>
<proteinExistence type="inferred from homology"/>
<evidence type="ECO:0000256" key="1">
    <source>
        <dbReference type="ARBA" id="ARBA00010209"/>
    </source>
</evidence>
<gene>
    <name evidence="4" type="ORF">EDB81DRAFT_845949</name>
</gene>
<evidence type="ECO:0000313" key="4">
    <source>
        <dbReference type="EMBL" id="KAH7128968.1"/>
    </source>
</evidence>
<keyword evidence="2" id="KW-0808">Transferase</keyword>
<dbReference type="GO" id="GO:0016765">
    <property type="term" value="F:transferase activity, transferring alkyl or aryl (other than methyl) groups"/>
    <property type="evidence" value="ECO:0007669"/>
    <property type="project" value="InterPro"/>
</dbReference>
<dbReference type="InterPro" id="IPR017795">
    <property type="entry name" value="ABBA_NscD-like"/>
</dbReference>
<dbReference type="InterPro" id="IPR012148">
    <property type="entry name" value="ABBA_DMATS-like"/>
</dbReference>
<dbReference type="PANTHER" id="PTHR40627">
    <property type="entry name" value="INDOLE PRENYLTRANSFERASE TDIB-RELATED"/>
    <property type="match status" value="1"/>
</dbReference>
<comment type="caution">
    <text evidence="4">The sequence shown here is derived from an EMBL/GenBank/DDBJ whole genome shotgun (WGS) entry which is preliminary data.</text>
</comment>
<dbReference type="GO" id="GO:0009820">
    <property type="term" value="P:alkaloid metabolic process"/>
    <property type="evidence" value="ECO:0007669"/>
    <property type="project" value="InterPro"/>
</dbReference>
<dbReference type="EMBL" id="JAGMUV010000018">
    <property type="protein sequence ID" value="KAH7128968.1"/>
    <property type="molecule type" value="Genomic_DNA"/>
</dbReference>
<accession>A0A9P9E0U2</accession>
<feature type="binding site" evidence="3">
    <location>
        <position position="105"/>
    </location>
    <ligand>
        <name>dimethylallyl diphosphate</name>
        <dbReference type="ChEBI" id="CHEBI:57623"/>
    </ligand>
</feature>
<dbReference type="PIRSF" id="PIRSF000509">
    <property type="entry name" value="Trp_DMAT"/>
    <property type="match status" value="1"/>
</dbReference>